<evidence type="ECO:0008006" key="5">
    <source>
        <dbReference type="Google" id="ProtNLM"/>
    </source>
</evidence>
<proteinExistence type="predicted"/>
<dbReference type="Proteomes" id="UP000321306">
    <property type="component" value="Unassembled WGS sequence"/>
</dbReference>
<evidence type="ECO:0000256" key="2">
    <source>
        <dbReference type="SAM" id="MobiDB-lite"/>
    </source>
</evidence>
<evidence type="ECO:0000313" key="4">
    <source>
        <dbReference type="Proteomes" id="UP000321306"/>
    </source>
</evidence>
<feature type="compositionally biased region" description="Polar residues" evidence="2">
    <location>
        <begin position="43"/>
        <end position="52"/>
    </location>
</feature>
<keyword evidence="4" id="KW-1185">Reference proteome</keyword>
<protein>
    <recommendedName>
        <fullName evidence="5">Transposase</fullName>
    </recommendedName>
</protein>
<feature type="coiled-coil region" evidence="1">
    <location>
        <begin position="8"/>
        <end position="42"/>
    </location>
</feature>
<dbReference type="EMBL" id="BJXB01000009">
    <property type="protein sequence ID" value="GEM46814.1"/>
    <property type="molecule type" value="Genomic_DNA"/>
</dbReference>
<comment type="caution">
    <text evidence="3">The sequence shown here is derived from an EMBL/GenBank/DDBJ whole genome shotgun (WGS) entry which is preliminary data.</text>
</comment>
<sequence length="80" mass="9023">MEEPCPNCILLEARLEEQAAQIADLQHQLMDLQQQLKALLQWDSGNSNQPPSQDKPWKIVLSDEKVTSPVGDKKATKAKR</sequence>
<evidence type="ECO:0000313" key="3">
    <source>
        <dbReference type="EMBL" id="GEM46814.1"/>
    </source>
</evidence>
<organism evidence="3 4">
    <name type="scientific">Deinococcus cellulosilyticus (strain DSM 18568 / NBRC 106333 / KACC 11606 / 5516J-15)</name>
    <dbReference type="NCBI Taxonomy" id="1223518"/>
    <lineage>
        <taxon>Bacteria</taxon>
        <taxon>Thermotogati</taxon>
        <taxon>Deinococcota</taxon>
        <taxon>Deinococci</taxon>
        <taxon>Deinococcales</taxon>
        <taxon>Deinococcaceae</taxon>
        <taxon>Deinococcus</taxon>
    </lineage>
</organism>
<evidence type="ECO:0000256" key="1">
    <source>
        <dbReference type="SAM" id="Coils"/>
    </source>
</evidence>
<reference evidence="3 4" key="1">
    <citation type="submission" date="2019-07" db="EMBL/GenBank/DDBJ databases">
        <title>Whole genome shotgun sequence of Deinococcus cellulosilyticus NBRC 106333.</title>
        <authorList>
            <person name="Hosoyama A."/>
            <person name="Uohara A."/>
            <person name="Ohji S."/>
            <person name="Ichikawa N."/>
        </authorList>
    </citation>
    <scope>NUCLEOTIDE SEQUENCE [LARGE SCALE GENOMIC DNA]</scope>
    <source>
        <strain evidence="3 4">NBRC 106333</strain>
    </source>
</reference>
<keyword evidence="1" id="KW-0175">Coiled coil</keyword>
<feature type="compositionally biased region" description="Basic and acidic residues" evidence="2">
    <location>
        <begin position="55"/>
        <end position="80"/>
    </location>
</feature>
<accession>A0A511N1T8</accession>
<gene>
    <name evidence="3" type="ORF">DC3_24490</name>
</gene>
<feature type="region of interest" description="Disordered" evidence="2">
    <location>
        <begin position="43"/>
        <end position="80"/>
    </location>
</feature>
<name>A0A511N1T8_DEIC1</name>
<dbReference type="AlphaFoldDB" id="A0A511N1T8"/>